<protein>
    <submittedName>
        <fullName evidence="1">AAA family ATPase</fullName>
    </submittedName>
</protein>
<organism evidence="1 2">
    <name type="scientific">Lutimaribacter marinistellae</name>
    <dbReference type="NCBI Taxonomy" id="1820329"/>
    <lineage>
        <taxon>Bacteria</taxon>
        <taxon>Pseudomonadati</taxon>
        <taxon>Pseudomonadota</taxon>
        <taxon>Alphaproteobacteria</taxon>
        <taxon>Rhodobacterales</taxon>
        <taxon>Roseobacteraceae</taxon>
        <taxon>Lutimaribacter</taxon>
    </lineage>
</organism>
<dbReference type="InterPro" id="IPR027417">
    <property type="entry name" value="P-loop_NTPase"/>
</dbReference>
<comment type="caution">
    <text evidence="1">The sequence shown here is derived from an EMBL/GenBank/DDBJ whole genome shotgun (WGS) entry which is preliminary data.</text>
</comment>
<name>A0ABV7TGZ8_9RHOB</name>
<sequence>MICGKMASGKSTLAARLASAEGAVLISEDAWLAALFSEDMHSGADYLRCAAKLRQAMGPHVTALLRVGVPVVLDYPANTVEQREWMRGLVAGTGADNRLHLLMTPDALCLERLRARNAAGDHPFAPTEEQFHRFAKHFVPPREAEGFTIVTHEVD</sequence>
<proteinExistence type="predicted"/>
<reference evidence="2" key="1">
    <citation type="journal article" date="2019" name="Int. J. Syst. Evol. Microbiol.">
        <title>The Global Catalogue of Microorganisms (GCM) 10K type strain sequencing project: providing services to taxonomists for standard genome sequencing and annotation.</title>
        <authorList>
            <consortium name="The Broad Institute Genomics Platform"/>
            <consortium name="The Broad Institute Genome Sequencing Center for Infectious Disease"/>
            <person name="Wu L."/>
            <person name="Ma J."/>
        </authorList>
    </citation>
    <scope>NUCLEOTIDE SEQUENCE [LARGE SCALE GENOMIC DNA]</scope>
    <source>
        <strain evidence="2">KCTC 42911</strain>
    </source>
</reference>
<dbReference type="SUPFAM" id="SSF52540">
    <property type="entry name" value="P-loop containing nucleoside triphosphate hydrolases"/>
    <property type="match status" value="1"/>
</dbReference>
<dbReference type="Pfam" id="PF13671">
    <property type="entry name" value="AAA_33"/>
    <property type="match status" value="1"/>
</dbReference>
<evidence type="ECO:0000313" key="2">
    <source>
        <dbReference type="Proteomes" id="UP001595629"/>
    </source>
</evidence>
<accession>A0ABV7TGZ8</accession>
<dbReference type="RefSeq" id="WP_386735820.1">
    <property type="nucleotide sequence ID" value="NZ_JBHRXI010000010.1"/>
</dbReference>
<gene>
    <name evidence="1" type="ORF">ACFORG_11085</name>
</gene>
<dbReference type="EMBL" id="JBHRXI010000010">
    <property type="protein sequence ID" value="MFC3614306.1"/>
    <property type="molecule type" value="Genomic_DNA"/>
</dbReference>
<dbReference type="Proteomes" id="UP001595629">
    <property type="component" value="Unassembled WGS sequence"/>
</dbReference>
<evidence type="ECO:0000313" key="1">
    <source>
        <dbReference type="EMBL" id="MFC3614306.1"/>
    </source>
</evidence>
<dbReference type="Gene3D" id="3.40.50.300">
    <property type="entry name" value="P-loop containing nucleotide triphosphate hydrolases"/>
    <property type="match status" value="1"/>
</dbReference>
<keyword evidence="2" id="KW-1185">Reference proteome</keyword>